<reference evidence="1" key="1">
    <citation type="submission" date="2020-05" db="EMBL/GenBank/DDBJ databases">
        <authorList>
            <person name="Chiriac C."/>
            <person name="Salcher M."/>
            <person name="Ghai R."/>
            <person name="Kavagutti S V."/>
        </authorList>
    </citation>
    <scope>NUCLEOTIDE SEQUENCE</scope>
</reference>
<dbReference type="SUPFAM" id="SSF54171">
    <property type="entry name" value="DNA-binding domain"/>
    <property type="match status" value="1"/>
</dbReference>
<organism evidence="1">
    <name type="scientific">uncultured Caudovirales phage</name>
    <dbReference type="NCBI Taxonomy" id="2100421"/>
    <lineage>
        <taxon>Viruses</taxon>
        <taxon>Duplodnaviria</taxon>
        <taxon>Heunggongvirae</taxon>
        <taxon>Uroviricota</taxon>
        <taxon>Caudoviricetes</taxon>
        <taxon>Peduoviridae</taxon>
        <taxon>Maltschvirus</taxon>
        <taxon>Maltschvirus maltsch</taxon>
    </lineage>
</organism>
<dbReference type="EMBL" id="LR798199">
    <property type="protein sequence ID" value="CAB5155489.1"/>
    <property type="molecule type" value="Genomic_DNA"/>
</dbReference>
<gene>
    <name evidence="1" type="ORF">UFOVP150_11</name>
</gene>
<name>A0A6J7W6K5_9CAUD</name>
<evidence type="ECO:0000313" key="1">
    <source>
        <dbReference type="EMBL" id="CAB5155489.1"/>
    </source>
</evidence>
<sequence length="192" mass="22569">MKLMYGVGINDANYSVTRHEKKKIAWICPFYSTWRHMLERCYYEKYKSSKPSYDGCHVCQEWLTFSNFKKWMECQHWEGRYLDKDILVEGNKLYSAETCVFVDRRTNTFLIDRGAARGEWPIGVSKKKSSGKFQANCRNTFSGKGEYLGYFDSPVDAHCAWRKRKHELACKLAEIQDDPRVSAALIRRFKGQ</sequence>
<dbReference type="GO" id="GO:0003677">
    <property type="term" value="F:DNA binding"/>
    <property type="evidence" value="ECO:0007669"/>
    <property type="project" value="InterPro"/>
</dbReference>
<accession>A0A6J7W6K5</accession>
<protein>
    <submittedName>
        <fullName evidence="1">Uncharacterized protein</fullName>
    </submittedName>
</protein>
<dbReference type="InterPro" id="IPR016177">
    <property type="entry name" value="DNA-bd_dom_sf"/>
</dbReference>
<proteinExistence type="predicted"/>